<proteinExistence type="predicted"/>
<dbReference type="EMBL" id="OX596095">
    <property type="protein sequence ID" value="CAM9502707.1"/>
    <property type="molecule type" value="Genomic_DNA"/>
</dbReference>
<organism evidence="1 2">
    <name type="scientific">Rangifer tarandus platyrhynchus</name>
    <name type="common">Svalbard reindeer</name>
    <dbReference type="NCBI Taxonomy" id="3082113"/>
    <lineage>
        <taxon>Eukaryota</taxon>
        <taxon>Metazoa</taxon>
        <taxon>Chordata</taxon>
        <taxon>Craniata</taxon>
        <taxon>Vertebrata</taxon>
        <taxon>Euteleostomi</taxon>
        <taxon>Mammalia</taxon>
        <taxon>Eutheria</taxon>
        <taxon>Laurasiatheria</taxon>
        <taxon>Artiodactyla</taxon>
        <taxon>Ruminantia</taxon>
        <taxon>Pecora</taxon>
        <taxon>Cervidae</taxon>
        <taxon>Odocoileinae</taxon>
        <taxon>Rangifer</taxon>
    </lineage>
</organism>
<dbReference type="Proteomes" id="UP001162501">
    <property type="component" value="Chromosome 11"/>
</dbReference>
<evidence type="ECO:0000313" key="2">
    <source>
        <dbReference type="Proteomes" id="UP001162501"/>
    </source>
</evidence>
<protein>
    <submittedName>
        <fullName evidence="1">Uncharacterized protein</fullName>
    </submittedName>
</protein>
<evidence type="ECO:0000313" key="1">
    <source>
        <dbReference type="EMBL" id="CAM9502707.1"/>
    </source>
</evidence>
<gene>
    <name evidence="1" type="ORF">MRATA1EN22A_LOCUS3429</name>
</gene>
<sequence length="168" mass="17355">MDKPAWAQNSCSPSLPQDQGLLLPNHARSPAVREPPPQDVPERDSLPAVPGPLYGPFPHQPTEPSVWQASPGATGRSPAESLARARLRGSSRGFGQAGGRPAGGRAGRSACESPALIAELRLLGLLNPRAAGRARPPARLPACLPAASEPVASVGGRSGRPRGQRQPG</sequence>
<accession>A0AC59Y9F9</accession>
<reference evidence="1" key="2">
    <citation type="submission" date="2025-03" db="EMBL/GenBank/DDBJ databases">
        <authorList>
            <consortium name="ELIXIR-Norway"/>
            <consortium name="Elixir Norway"/>
        </authorList>
    </citation>
    <scope>NUCLEOTIDE SEQUENCE</scope>
</reference>
<reference evidence="1" key="1">
    <citation type="submission" date="2023-05" db="EMBL/GenBank/DDBJ databases">
        <authorList>
            <consortium name="ELIXIR-Norway"/>
        </authorList>
    </citation>
    <scope>NUCLEOTIDE SEQUENCE</scope>
</reference>
<name>A0AC59Y9F9_RANTA</name>